<sequence>MTNLELTLEMGRQVIVPQSLLKGQTSLKKFENGEICVKLLGVVFVWKNQKDKITMFLFQVCDVEKYANSQYTNLLVRIHNCKRNIEGDKTEIRITIGWHMEIRRVLHQATNLLMN</sequence>
<proteinExistence type="predicted"/>
<dbReference type="Proteomes" id="UP001177003">
    <property type="component" value="Chromosome 5"/>
</dbReference>
<organism evidence="1 2">
    <name type="scientific">Lactuca saligna</name>
    <name type="common">Willowleaf lettuce</name>
    <dbReference type="NCBI Taxonomy" id="75948"/>
    <lineage>
        <taxon>Eukaryota</taxon>
        <taxon>Viridiplantae</taxon>
        <taxon>Streptophyta</taxon>
        <taxon>Embryophyta</taxon>
        <taxon>Tracheophyta</taxon>
        <taxon>Spermatophyta</taxon>
        <taxon>Magnoliopsida</taxon>
        <taxon>eudicotyledons</taxon>
        <taxon>Gunneridae</taxon>
        <taxon>Pentapetalae</taxon>
        <taxon>asterids</taxon>
        <taxon>campanulids</taxon>
        <taxon>Asterales</taxon>
        <taxon>Asteraceae</taxon>
        <taxon>Cichorioideae</taxon>
        <taxon>Cichorieae</taxon>
        <taxon>Lactucinae</taxon>
        <taxon>Lactuca</taxon>
    </lineage>
</organism>
<evidence type="ECO:0000313" key="1">
    <source>
        <dbReference type="EMBL" id="CAI9287226.1"/>
    </source>
</evidence>
<name>A0AA35Z789_LACSI</name>
<dbReference type="AlphaFoldDB" id="A0AA35Z789"/>
<dbReference type="EMBL" id="OX465081">
    <property type="protein sequence ID" value="CAI9287226.1"/>
    <property type="molecule type" value="Genomic_DNA"/>
</dbReference>
<gene>
    <name evidence="1" type="ORF">LSALG_LOCUS26602</name>
</gene>
<accession>A0AA35Z789</accession>
<protein>
    <submittedName>
        <fullName evidence="1">Uncharacterized protein</fullName>
    </submittedName>
</protein>
<reference evidence="1" key="1">
    <citation type="submission" date="2023-04" db="EMBL/GenBank/DDBJ databases">
        <authorList>
            <person name="Vijverberg K."/>
            <person name="Xiong W."/>
            <person name="Schranz E."/>
        </authorList>
    </citation>
    <scope>NUCLEOTIDE SEQUENCE</scope>
</reference>
<evidence type="ECO:0000313" key="2">
    <source>
        <dbReference type="Proteomes" id="UP001177003"/>
    </source>
</evidence>
<keyword evidence="2" id="KW-1185">Reference proteome</keyword>